<proteinExistence type="predicted"/>
<sequence>MIDLEWSKSVEEKLYKAAKMDAQMIKADFRQRFAIDQMLKQIKTIYLA</sequence>
<reference evidence="1" key="1">
    <citation type="journal article" date="2019" name="Sci. Rep.">
        <title>A comparative genomics approach for identifying host-range determinants in Streptococcus thermophilus bacteriophages.</title>
        <authorList>
            <person name="Szymczak P."/>
            <person name="Rau M.H."/>
            <person name="Monteiro J.M."/>
            <person name="Pinho M.G."/>
            <person name="Filipe S.R."/>
            <person name="Vogensen F.K."/>
            <person name="Zeidan A.A."/>
            <person name="Janzen T."/>
        </authorList>
    </citation>
    <scope>NUCLEOTIDE SEQUENCE</scope>
    <source>
        <strain evidence="1">STCH_02_eps</strain>
    </source>
</reference>
<keyword evidence="1" id="KW-0808">Transferase</keyword>
<name>A0A4Y5FR76_STRTR</name>
<dbReference type="AlphaFoldDB" id="A0A4Y5FR76"/>
<gene>
    <name evidence="1" type="ORF">eps02_0010</name>
</gene>
<organism evidence="1">
    <name type="scientific">Streptococcus thermophilus</name>
    <dbReference type="NCBI Taxonomy" id="1308"/>
    <lineage>
        <taxon>Bacteria</taxon>
        <taxon>Bacillati</taxon>
        <taxon>Bacillota</taxon>
        <taxon>Bacilli</taxon>
        <taxon>Lactobacillales</taxon>
        <taxon>Streptococcaceae</taxon>
        <taxon>Streptococcus</taxon>
    </lineage>
</organism>
<evidence type="ECO:0000313" key="1">
    <source>
        <dbReference type="EMBL" id="QBR99943.1"/>
    </source>
</evidence>
<dbReference type="EMBL" id="MK483553">
    <property type="protein sequence ID" value="QBR99943.1"/>
    <property type="molecule type" value="Genomic_DNA"/>
</dbReference>
<dbReference type="GO" id="GO:0016740">
    <property type="term" value="F:transferase activity"/>
    <property type="evidence" value="ECO:0007669"/>
    <property type="project" value="UniProtKB-KW"/>
</dbReference>
<protein>
    <submittedName>
        <fullName evidence="1">Exopolysaccharide biosynthesis glycosyltransferase EpsF</fullName>
    </submittedName>
</protein>
<dbReference type="RefSeq" id="WP_155561951.1">
    <property type="nucleotide sequence ID" value="NZ_CP013939.1"/>
</dbReference>
<accession>A0A4Y5FR76</accession>